<comment type="caution">
    <text evidence="1">The sequence shown here is derived from an EMBL/GenBank/DDBJ whole genome shotgun (WGS) entry which is preliminary data.</text>
</comment>
<dbReference type="STRING" id="421531.IX38_12525"/>
<organism evidence="1 2">
    <name type="scientific">Chryseobacterium luteum</name>
    <dbReference type="NCBI Taxonomy" id="421531"/>
    <lineage>
        <taxon>Bacteria</taxon>
        <taxon>Pseudomonadati</taxon>
        <taxon>Bacteroidota</taxon>
        <taxon>Flavobacteriia</taxon>
        <taxon>Flavobacteriales</taxon>
        <taxon>Weeksellaceae</taxon>
        <taxon>Chryseobacterium group</taxon>
        <taxon>Chryseobacterium</taxon>
    </lineage>
</organism>
<protein>
    <submittedName>
        <fullName evidence="1">Uncharacterized protein</fullName>
    </submittedName>
</protein>
<proteinExistence type="predicted"/>
<sequence>MTVIAVVASCTKKGEPNKQGELLTTEQIKTLSTDQSMNGKQITVEGYAGLCNSMFVTEGTKNEMTVYSDGFCKGEKLINLQIKISKGDIPLTGDEPRNFGSFADDKNLSNEALTFMTDDYQEVKNGKLKFSGTVVYNGNDFSLDNVTIHK</sequence>
<keyword evidence="2" id="KW-1185">Reference proteome</keyword>
<evidence type="ECO:0000313" key="1">
    <source>
        <dbReference type="EMBL" id="KFF02790.1"/>
    </source>
</evidence>
<dbReference type="Proteomes" id="UP000028703">
    <property type="component" value="Unassembled WGS sequence"/>
</dbReference>
<reference evidence="1 2" key="1">
    <citation type="submission" date="2014-07" db="EMBL/GenBank/DDBJ databases">
        <title>Genome of Chryseobacterium luteum DSM 18605.</title>
        <authorList>
            <person name="Stropko S.J."/>
            <person name="Pipes S.E."/>
            <person name="Newman J.D."/>
        </authorList>
    </citation>
    <scope>NUCLEOTIDE SEQUENCE [LARGE SCALE GENOMIC DNA]</scope>
    <source>
        <strain evidence="1 2">DSM 18605</strain>
    </source>
</reference>
<name>A0A085ZEC6_9FLAO</name>
<dbReference type="EMBL" id="JPRO01000010">
    <property type="protein sequence ID" value="KFF02790.1"/>
    <property type="molecule type" value="Genomic_DNA"/>
</dbReference>
<gene>
    <name evidence="1" type="ORF">IX38_12525</name>
</gene>
<accession>A0A085ZEC6</accession>
<evidence type="ECO:0000313" key="2">
    <source>
        <dbReference type="Proteomes" id="UP000028703"/>
    </source>
</evidence>
<dbReference type="AlphaFoldDB" id="A0A085ZEC6"/>